<dbReference type="EMBL" id="CABFUZ020000211">
    <property type="protein sequence ID" value="VVM07917.1"/>
    <property type="molecule type" value="Genomic_DNA"/>
</dbReference>
<dbReference type="GO" id="GO:0003677">
    <property type="term" value="F:DNA binding"/>
    <property type="evidence" value="ECO:0007669"/>
    <property type="project" value="UniProtKB-KW"/>
</dbReference>
<dbReference type="SUPFAM" id="SSF49493">
    <property type="entry name" value="HSP40/DnaJ peptide-binding domain"/>
    <property type="match status" value="2"/>
</dbReference>
<dbReference type="InterPro" id="IPR002939">
    <property type="entry name" value="DnaJ_C"/>
</dbReference>
<name>A0A5E6MEK4_9BACT</name>
<evidence type="ECO:0000256" key="4">
    <source>
        <dbReference type="ARBA" id="ARBA00022833"/>
    </source>
</evidence>
<evidence type="ECO:0000313" key="8">
    <source>
        <dbReference type="EMBL" id="VVM07917.1"/>
    </source>
</evidence>
<evidence type="ECO:0000256" key="6">
    <source>
        <dbReference type="SAM" id="MobiDB-lite"/>
    </source>
</evidence>
<dbReference type="GO" id="GO:0051082">
    <property type="term" value="F:unfolded protein binding"/>
    <property type="evidence" value="ECO:0007669"/>
    <property type="project" value="InterPro"/>
</dbReference>
<keyword evidence="9" id="KW-1185">Reference proteome</keyword>
<dbReference type="Gene3D" id="1.10.287.110">
    <property type="entry name" value="DnaJ domain"/>
    <property type="match status" value="1"/>
</dbReference>
<keyword evidence="3" id="KW-0863">Zinc-finger</keyword>
<dbReference type="InterPro" id="IPR036869">
    <property type="entry name" value="J_dom_sf"/>
</dbReference>
<dbReference type="SUPFAM" id="SSF46565">
    <property type="entry name" value="Chaperone J-domain"/>
    <property type="match status" value="1"/>
</dbReference>
<keyword evidence="2" id="KW-0677">Repeat</keyword>
<dbReference type="GO" id="GO:0042026">
    <property type="term" value="P:protein refolding"/>
    <property type="evidence" value="ECO:0007669"/>
    <property type="project" value="TreeGrafter"/>
</dbReference>
<dbReference type="Pfam" id="PF00226">
    <property type="entry name" value="DnaJ"/>
    <property type="match status" value="1"/>
</dbReference>
<sequence>MEFRDYYKILGVPRSASAEEIRSSFRKLARQYHPDVAKDKKKAEEKFREINEAYEVLGDPEKRKRYDQLGSAWQEGQEFQPPPQWRTGARWTQTPEEFGFHVGGTGFSDFFEAFFSDGGPFGSLFGQRHPSGMGAPRAGADVEADLAITLEEALQGTSKEITLRRQEPGGGVRTQSYHVSIPPGVREGQRIRLAGQGQPAPPGGRPGDLFLRIRYARHPYFRVEGSDLFYELELPPWSAALGTQVEIPSLTGRVRLRIPPGSSSGQKFRLAGQGLPRKQGSRGDLYVTLAIRMPKAATPQERELWERLARASHPGANKAG</sequence>
<dbReference type="RefSeq" id="WP_142525806.1">
    <property type="nucleotide sequence ID" value="NZ_CABFUZ020000211.1"/>
</dbReference>
<dbReference type="AlphaFoldDB" id="A0A5E6MEK4"/>
<keyword evidence="4" id="KW-0862">Zinc</keyword>
<proteinExistence type="predicted"/>
<keyword evidence="5" id="KW-0143">Chaperone</keyword>
<reference evidence="8" key="1">
    <citation type="submission" date="2019-09" db="EMBL/GenBank/DDBJ databases">
        <authorList>
            <person name="Cremers G."/>
        </authorList>
    </citation>
    <scope>NUCLEOTIDE SEQUENCE [LARGE SCALE GENOMIC DNA]</scope>
    <source>
        <strain evidence="8">3B</strain>
    </source>
</reference>
<dbReference type="OrthoDB" id="9779889at2"/>
<evidence type="ECO:0000259" key="7">
    <source>
        <dbReference type="PROSITE" id="PS50076"/>
    </source>
</evidence>
<dbReference type="InterPro" id="IPR008971">
    <property type="entry name" value="HSP40/DnaJ_pept-bd"/>
</dbReference>
<dbReference type="InterPro" id="IPR001623">
    <property type="entry name" value="DnaJ_domain"/>
</dbReference>
<gene>
    <name evidence="8" type="primary">cbpA</name>
    <name evidence="8" type="ORF">MAMC_01885</name>
</gene>
<evidence type="ECO:0000256" key="3">
    <source>
        <dbReference type="ARBA" id="ARBA00022771"/>
    </source>
</evidence>
<dbReference type="Pfam" id="PF01556">
    <property type="entry name" value="DnaJ_C"/>
    <property type="match status" value="1"/>
</dbReference>
<dbReference type="PANTHER" id="PTHR43096">
    <property type="entry name" value="DNAJ HOMOLOG 1, MITOCHONDRIAL-RELATED"/>
    <property type="match status" value="1"/>
</dbReference>
<dbReference type="GO" id="GO:0008270">
    <property type="term" value="F:zinc ion binding"/>
    <property type="evidence" value="ECO:0007669"/>
    <property type="project" value="UniProtKB-KW"/>
</dbReference>
<evidence type="ECO:0000256" key="5">
    <source>
        <dbReference type="ARBA" id="ARBA00023186"/>
    </source>
</evidence>
<dbReference type="CDD" id="cd10747">
    <property type="entry name" value="DnaJ_C"/>
    <property type="match status" value="1"/>
</dbReference>
<dbReference type="PROSITE" id="PS50076">
    <property type="entry name" value="DNAJ_2"/>
    <property type="match status" value="1"/>
</dbReference>
<comment type="caution">
    <text evidence="8">The sequence shown here is derived from an EMBL/GenBank/DDBJ whole genome shotgun (WGS) entry which is preliminary data.</text>
</comment>
<dbReference type="PANTHER" id="PTHR43096:SF52">
    <property type="entry name" value="DNAJ HOMOLOG 1, MITOCHONDRIAL-RELATED"/>
    <property type="match status" value="1"/>
</dbReference>
<dbReference type="PRINTS" id="PR00625">
    <property type="entry name" value="JDOMAIN"/>
</dbReference>
<dbReference type="Gene3D" id="2.60.260.20">
    <property type="entry name" value="Urease metallochaperone UreE, N-terminal domain"/>
    <property type="match status" value="2"/>
</dbReference>
<accession>A0A5E6MEK4</accession>
<evidence type="ECO:0000313" key="9">
    <source>
        <dbReference type="Proteomes" id="UP000381693"/>
    </source>
</evidence>
<evidence type="ECO:0000256" key="1">
    <source>
        <dbReference type="ARBA" id="ARBA00022723"/>
    </source>
</evidence>
<keyword evidence="1" id="KW-0479">Metal-binding</keyword>
<protein>
    <submittedName>
        <fullName evidence="8">Curved DNA-binding protein</fullName>
    </submittedName>
</protein>
<dbReference type="CDD" id="cd06257">
    <property type="entry name" value="DnaJ"/>
    <property type="match status" value="1"/>
</dbReference>
<feature type="region of interest" description="Disordered" evidence="6">
    <location>
        <begin position="160"/>
        <end position="181"/>
    </location>
</feature>
<dbReference type="InterPro" id="IPR018253">
    <property type="entry name" value="DnaJ_domain_CS"/>
</dbReference>
<evidence type="ECO:0000256" key="2">
    <source>
        <dbReference type="ARBA" id="ARBA00022737"/>
    </source>
</evidence>
<dbReference type="SMART" id="SM00271">
    <property type="entry name" value="DnaJ"/>
    <property type="match status" value="1"/>
</dbReference>
<dbReference type="GO" id="GO:0005737">
    <property type="term" value="C:cytoplasm"/>
    <property type="evidence" value="ECO:0007669"/>
    <property type="project" value="TreeGrafter"/>
</dbReference>
<organism evidence="8 9">
    <name type="scientific">Methylacidimicrobium cyclopophantes</name>
    <dbReference type="NCBI Taxonomy" id="1041766"/>
    <lineage>
        <taxon>Bacteria</taxon>
        <taxon>Pseudomonadati</taxon>
        <taxon>Verrucomicrobiota</taxon>
        <taxon>Methylacidimicrobium</taxon>
    </lineage>
</organism>
<dbReference type="FunFam" id="2.60.260.20:FF:000005">
    <property type="entry name" value="Chaperone protein dnaJ 1, mitochondrial"/>
    <property type="match status" value="1"/>
</dbReference>
<dbReference type="Proteomes" id="UP000381693">
    <property type="component" value="Unassembled WGS sequence"/>
</dbReference>
<dbReference type="PROSITE" id="PS00636">
    <property type="entry name" value="DNAJ_1"/>
    <property type="match status" value="1"/>
</dbReference>
<feature type="domain" description="J" evidence="7">
    <location>
        <begin position="5"/>
        <end position="70"/>
    </location>
</feature>
<keyword evidence="8" id="KW-0238">DNA-binding</keyword>